<evidence type="ECO:0000313" key="3">
    <source>
        <dbReference type="EMBL" id="TWR27627.1"/>
    </source>
</evidence>
<keyword evidence="4" id="KW-1185">Reference proteome</keyword>
<name>A0A563U8E2_9SPHI</name>
<accession>A0A563U8E2</accession>
<dbReference type="EMBL" id="VOEJ01000006">
    <property type="protein sequence ID" value="TWR27627.1"/>
    <property type="molecule type" value="Genomic_DNA"/>
</dbReference>
<dbReference type="CDD" id="cd06533">
    <property type="entry name" value="Glyco_transf_WecG_TagA"/>
    <property type="match status" value="1"/>
</dbReference>
<proteinExistence type="predicted"/>
<dbReference type="OrthoDB" id="9771846at2"/>
<dbReference type="AlphaFoldDB" id="A0A563U8E2"/>
<organism evidence="3 4">
    <name type="scientific">Mucilaginibacter pallidiroseus</name>
    <dbReference type="NCBI Taxonomy" id="2599295"/>
    <lineage>
        <taxon>Bacteria</taxon>
        <taxon>Pseudomonadati</taxon>
        <taxon>Bacteroidota</taxon>
        <taxon>Sphingobacteriia</taxon>
        <taxon>Sphingobacteriales</taxon>
        <taxon>Sphingobacteriaceae</taxon>
        <taxon>Mucilaginibacter</taxon>
    </lineage>
</organism>
<dbReference type="NCBIfam" id="TIGR00696">
    <property type="entry name" value="wecG_tagA_cpsF"/>
    <property type="match status" value="1"/>
</dbReference>
<dbReference type="PANTHER" id="PTHR34136">
    <property type="match status" value="1"/>
</dbReference>
<dbReference type="GO" id="GO:0016758">
    <property type="term" value="F:hexosyltransferase activity"/>
    <property type="evidence" value="ECO:0007669"/>
    <property type="project" value="TreeGrafter"/>
</dbReference>
<evidence type="ECO:0000313" key="4">
    <source>
        <dbReference type="Proteomes" id="UP000320042"/>
    </source>
</evidence>
<dbReference type="Proteomes" id="UP000320042">
    <property type="component" value="Unassembled WGS sequence"/>
</dbReference>
<keyword evidence="2 3" id="KW-0808">Transferase</keyword>
<protein>
    <submittedName>
        <fullName evidence="3">WecB/TagA/CpsF family glycosyltransferase</fullName>
    </submittedName>
</protein>
<sequence length="241" mass="27524">MNIQTLEIFGYPVFVSRLDQIDLKHKYAINTINQFSYVIAERDPEFKEALMSSDILLPDGVGIVAAAQVLKGEKINKIAGADLHRFLLEKLNAENGSCFYLGASSETLNKIKNRLSGDYPNVNFGSYSPPFKPAFSTEDNDEMVRRVNAFKPDVLFVGMTAPKQEKWVHANKKRLDAKVICSIGAVFDFYAGTVSRPNQFWVKIGLEWFIRLFNEPKRMWRRYLLYGPVFVGEIVKSKLKR</sequence>
<dbReference type="InterPro" id="IPR004629">
    <property type="entry name" value="WecG_TagA_CpsF"/>
</dbReference>
<comment type="caution">
    <text evidence="3">The sequence shown here is derived from an EMBL/GenBank/DDBJ whole genome shotgun (WGS) entry which is preliminary data.</text>
</comment>
<dbReference type="Pfam" id="PF03808">
    <property type="entry name" value="Glyco_tran_WecG"/>
    <property type="match status" value="1"/>
</dbReference>
<evidence type="ECO:0000256" key="1">
    <source>
        <dbReference type="ARBA" id="ARBA00022676"/>
    </source>
</evidence>
<dbReference type="PANTHER" id="PTHR34136:SF1">
    <property type="entry name" value="UDP-N-ACETYL-D-MANNOSAMINURONIC ACID TRANSFERASE"/>
    <property type="match status" value="1"/>
</dbReference>
<gene>
    <name evidence="3" type="ORF">FPZ43_14075</name>
</gene>
<reference evidence="3 4" key="1">
    <citation type="submission" date="2019-07" db="EMBL/GenBank/DDBJ databases">
        <authorList>
            <person name="Kim J."/>
        </authorList>
    </citation>
    <scope>NUCLEOTIDE SEQUENCE [LARGE SCALE GENOMIC DNA]</scope>
    <source>
        <strain evidence="4">dk17</strain>
    </source>
</reference>
<evidence type="ECO:0000256" key="2">
    <source>
        <dbReference type="ARBA" id="ARBA00022679"/>
    </source>
</evidence>
<keyword evidence="1" id="KW-0328">Glycosyltransferase</keyword>